<reference evidence="2" key="2">
    <citation type="submission" date="2023-05" db="EMBL/GenBank/DDBJ databases">
        <authorList>
            <person name="Fouks B."/>
        </authorList>
    </citation>
    <scope>NUCLEOTIDE SEQUENCE</scope>
    <source>
        <strain evidence="2">Stay&amp;Tobe</strain>
        <tissue evidence="2">Testes</tissue>
    </source>
</reference>
<dbReference type="AlphaFoldDB" id="A0AAD8A1Y9"/>
<evidence type="ECO:0000256" key="1">
    <source>
        <dbReference type="SAM" id="Phobius"/>
    </source>
</evidence>
<dbReference type="EMBL" id="JASPKZ010004102">
    <property type="protein sequence ID" value="KAJ9591009.1"/>
    <property type="molecule type" value="Genomic_DNA"/>
</dbReference>
<name>A0AAD8A1Y9_DIPPU</name>
<evidence type="ECO:0008006" key="4">
    <source>
        <dbReference type="Google" id="ProtNLM"/>
    </source>
</evidence>
<evidence type="ECO:0000313" key="3">
    <source>
        <dbReference type="Proteomes" id="UP001233999"/>
    </source>
</evidence>
<keyword evidence="1" id="KW-1133">Transmembrane helix</keyword>
<organism evidence="2 3">
    <name type="scientific">Diploptera punctata</name>
    <name type="common">Pacific beetle cockroach</name>
    <dbReference type="NCBI Taxonomy" id="6984"/>
    <lineage>
        <taxon>Eukaryota</taxon>
        <taxon>Metazoa</taxon>
        <taxon>Ecdysozoa</taxon>
        <taxon>Arthropoda</taxon>
        <taxon>Hexapoda</taxon>
        <taxon>Insecta</taxon>
        <taxon>Pterygota</taxon>
        <taxon>Neoptera</taxon>
        <taxon>Polyneoptera</taxon>
        <taxon>Dictyoptera</taxon>
        <taxon>Blattodea</taxon>
        <taxon>Blaberoidea</taxon>
        <taxon>Blaberidae</taxon>
        <taxon>Diplopterinae</taxon>
        <taxon>Diploptera</taxon>
    </lineage>
</organism>
<dbReference type="SUPFAM" id="SSF53850">
    <property type="entry name" value="Periplasmic binding protein-like II"/>
    <property type="match status" value="1"/>
</dbReference>
<feature type="non-terminal residue" evidence="2">
    <location>
        <position position="1"/>
    </location>
</feature>
<evidence type="ECO:0000313" key="2">
    <source>
        <dbReference type="EMBL" id="KAJ9591009.1"/>
    </source>
</evidence>
<dbReference type="Gene3D" id="3.40.190.10">
    <property type="entry name" value="Periplasmic binding protein-like II"/>
    <property type="match status" value="1"/>
</dbReference>
<comment type="caution">
    <text evidence="2">The sequence shown here is derived from an EMBL/GenBank/DDBJ whole genome shotgun (WGS) entry which is preliminary data.</text>
</comment>
<proteinExistence type="predicted"/>
<sequence length="154" mass="17551">YSFTTRMFSGRIVVLTTYCIGLIIISSYSASFLSYLMARVFKPPFKNFRELLNDGTYPLGVQANSAELDNFKNSPNKLMNEIYNKLIHPSINTLPQSSLEGLNRVCAWRKYSWMIAEINAFSYNKQLSCKLFPVSEAFIPGFASMAIKKNSPYK</sequence>
<feature type="transmembrane region" description="Helical" evidence="1">
    <location>
        <begin position="12"/>
        <end position="36"/>
    </location>
</feature>
<reference evidence="2" key="1">
    <citation type="journal article" date="2023" name="IScience">
        <title>Live-bearing cockroach genome reveals convergent evolutionary mechanisms linked to viviparity in insects and beyond.</title>
        <authorList>
            <person name="Fouks B."/>
            <person name="Harrison M.C."/>
            <person name="Mikhailova A.A."/>
            <person name="Marchal E."/>
            <person name="English S."/>
            <person name="Carruthers M."/>
            <person name="Jennings E.C."/>
            <person name="Chiamaka E.L."/>
            <person name="Frigard R.A."/>
            <person name="Pippel M."/>
            <person name="Attardo G.M."/>
            <person name="Benoit J.B."/>
            <person name="Bornberg-Bauer E."/>
            <person name="Tobe S.S."/>
        </authorList>
    </citation>
    <scope>NUCLEOTIDE SEQUENCE</scope>
    <source>
        <strain evidence="2">Stay&amp;Tobe</strain>
    </source>
</reference>
<keyword evidence="1" id="KW-0812">Transmembrane</keyword>
<dbReference type="Proteomes" id="UP001233999">
    <property type="component" value="Unassembled WGS sequence"/>
</dbReference>
<feature type="non-terminal residue" evidence="2">
    <location>
        <position position="154"/>
    </location>
</feature>
<accession>A0AAD8A1Y9</accession>
<gene>
    <name evidence="2" type="ORF">L9F63_027785</name>
</gene>
<keyword evidence="1" id="KW-0472">Membrane</keyword>
<keyword evidence="3" id="KW-1185">Reference proteome</keyword>
<protein>
    <recommendedName>
        <fullName evidence="4">Ionotropic glutamate receptor C-terminal domain-containing protein</fullName>
    </recommendedName>
</protein>